<name>S0EZ18_CHTCT</name>
<dbReference type="RefSeq" id="WP_016482917.1">
    <property type="nucleotide sequence ID" value="NC_021487.1"/>
</dbReference>
<evidence type="ECO:0000313" key="1">
    <source>
        <dbReference type="EMBL" id="CCW35384.1"/>
    </source>
</evidence>
<proteinExistence type="predicted"/>
<dbReference type="AlphaFoldDB" id="S0EZ18"/>
<dbReference type="KEGG" id="ccz:CCALI_01568"/>
<dbReference type="HOGENOM" id="CLU_528637_0_0_0"/>
<keyword evidence="2" id="KW-1185">Reference proteome</keyword>
<dbReference type="InterPro" id="IPR008969">
    <property type="entry name" value="CarboxyPept-like_regulatory"/>
</dbReference>
<keyword evidence="1" id="KW-0378">Hydrolase</keyword>
<reference evidence="2" key="1">
    <citation type="submission" date="2013-03" db="EMBL/GenBank/DDBJ databases">
        <title>Genome sequence of Chthonomonas calidirosea, the first sequenced genome from the Armatimonadetes phylum (formally candidate division OP10).</title>
        <authorList>
            <person name="Lee K.C.Y."/>
            <person name="Morgan X.C."/>
            <person name="Dunfield P.F."/>
            <person name="Tamas I."/>
            <person name="Houghton K.M."/>
            <person name="Vyssotski M."/>
            <person name="Ryan J.L.J."/>
            <person name="Lagutin K."/>
            <person name="McDonald I.R."/>
            <person name="Stott M.B."/>
        </authorList>
    </citation>
    <scope>NUCLEOTIDE SEQUENCE [LARGE SCALE GENOMIC DNA]</scope>
    <source>
        <strain evidence="2">DSM 23976 / ICMP 18418 / T49</strain>
    </source>
</reference>
<dbReference type="GO" id="GO:0004180">
    <property type="term" value="F:carboxypeptidase activity"/>
    <property type="evidence" value="ECO:0007669"/>
    <property type="project" value="UniProtKB-KW"/>
</dbReference>
<gene>
    <name evidence="1" type="ORF">CCALI_01568</name>
</gene>
<dbReference type="Gene3D" id="2.60.40.1120">
    <property type="entry name" value="Carboxypeptidase-like, regulatory domain"/>
    <property type="match status" value="2"/>
</dbReference>
<dbReference type="EMBL" id="HF951689">
    <property type="protein sequence ID" value="CCW35384.1"/>
    <property type="molecule type" value="Genomic_DNA"/>
</dbReference>
<accession>S0EZ18</accession>
<evidence type="ECO:0000313" key="2">
    <source>
        <dbReference type="Proteomes" id="UP000014227"/>
    </source>
</evidence>
<sequence length="515" mass="54404">MSDWLLLCAKSRKRFAELILCVVSIGLMALLSGCGGSGSSLPSNPGPNPQSSGLVSGTVTDINGAPIVGATVTIAGQSTTTTQEGDYQISNITVPAGQNSAIYVVRASKVINGQQWSGQNTIEILNGDSFTSNANVVMSPTSTQATLSGTVRDTNGNPLIGARVFVAPGPVTDQQTGGQYFTSLSSFTAYTDTNGNYTIPALPTLTANGTPTTATYTATASFAGYINQTFTNLTFTAGSNSQLNFTLSPGGSSTLPAITGFDADAFTVPQVATRAANATRLQRAYQAIKNYILKKQGLADHRAPDPRKVVLRYALHTRSAPAGSIVECDLFWDYQQVPNLLGFDILRSPNDNVHFSSIALLRDPLGDRFADQDPSLTPDTIYFYSVAPVDTINFPQNGQEGQPTTPIQVSPLDSINVLSPVSGQTVSATPTLTWTSVSAAGQYTVLVYNQFPDYQSDTNGVNPILQQITSSTSYTITSPLPPGTYYWAVIAQYTPPSSNVGYAFSVSPIGSFVVP</sequence>
<dbReference type="PATRIC" id="fig|1303518.3.peg.1608"/>
<dbReference type="OrthoDB" id="9813091at2"/>
<dbReference type="InParanoid" id="S0EZ18"/>
<dbReference type="Proteomes" id="UP000014227">
    <property type="component" value="Chromosome I"/>
</dbReference>
<keyword evidence="1" id="KW-0645">Protease</keyword>
<dbReference type="STRING" id="454171.CP488_02528"/>
<keyword evidence="1" id="KW-0121">Carboxypeptidase</keyword>
<protein>
    <submittedName>
        <fullName evidence="1">Carboxypeptidase regulatory-like domain</fullName>
    </submittedName>
</protein>
<dbReference type="SUPFAM" id="SSF49464">
    <property type="entry name" value="Carboxypeptidase regulatory domain-like"/>
    <property type="match status" value="2"/>
</dbReference>
<organism evidence="1 2">
    <name type="scientific">Chthonomonas calidirosea (strain DSM 23976 / ICMP 18418 / T49)</name>
    <dbReference type="NCBI Taxonomy" id="1303518"/>
    <lineage>
        <taxon>Bacteria</taxon>
        <taxon>Bacillati</taxon>
        <taxon>Armatimonadota</taxon>
        <taxon>Chthonomonadia</taxon>
        <taxon>Chthonomonadales</taxon>
        <taxon>Chthonomonadaceae</taxon>
        <taxon>Chthonomonas</taxon>
    </lineage>
</organism>
<dbReference type="Pfam" id="PF13620">
    <property type="entry name" value="CarboxypepD_reg"/>
    <property type="match status" value="2"/>
</dbReference>
<dbReference type="Gene3D" id="2.60.40.10">
    <property type="entry name" value="Immunoglobulins"/>
    <property type="match status" value="1"/>
</dbReference>
<dbReference type="InterPro" id="IPR013783">
    <property type="entry name" value="Ig-like_fold"/>
</dbReference>